<keyword evidence="3" id="KW-1185">Reference proteome</keyword>
<evidence type="ECO:0000313" key="2">
    <source>
        <dbReference type="EMBL" id="MXQ08080.1"/>
    </source>
</evidence>
<comment type="caution">
    <text evidence="2">The sequence shown here is derived from an EMBL/GenBank/DDBJ whole genome shotgun (WGS) entry which is preliminary data.</text>
</comment>
<evidence type="ECO:0008006" key="4">
    <source>
        <dbReference type="Google" id="ProtNLM"/>
    </source>
</evidence>
<dbReference type="EMBL" id="WUPT01000002">
    <property type="protein sequence ID" value="MXQ08080.1"/>
    <property type="molecule type" value="Genomic_DNA"/>
</dbReference>
<sequence>MTRILVSIALLAFGASAAQAACYADYKAKQDNPLRLHYGVIEIDASPCEPSPAVENTITRRLAAGGWTLLQVESVFDESALDAKRSDAGEYFLRF</sequence>
<feature type="signal peptide" evidence="1">
    <location>
        <begin position="1"/>
        <end position="20"/>
    </location>
</feature>
<keyword evidence="1" id="KW-0732">Signal</keyword>
<accession>A0A7C9MW26</accession>
<dbReference type="Proteomes" id="UP000480350">
    <property type="component" value="Unassembled WGS sequence"/>
</dbReference>
<reference evidence="2 3" key="1">
    <citation type="submission" date="2019-12" db="EMBL/GenBank/DDBJ databases">
        <authorList>
            <person name="Lee S.D."/>
        </authorList>
    </citation>
    <scope>NUCLEOTIDE SEQUENCE [LARGE SCALE GENOMIC DNA]</scope>
    <source>
        <strain evidence="2 3">GH1-50</strain>
    </source>
</reference>
<gene>
    <name evidence="2" type="ORF">GQ651_09515</name>
</gene>
<organism evidence="2 3">
    <name type="scientific">Kangsaoukella pontilimi</name>
    <dbReference type="NCBI Taxonomy" id="2691042"/>
    <lineage>
        <taxon>Bacteria</taxon>
        <taxon>Pseudomonadati</taxon>
        <taxon>Pseudomonadota</taxon>
        <taxon>Alphaproteobacteria</taxon>
        <taxon>Rhodobacterales</taxon>
        <taxon>Paracoccaceae</taxon>
        <taxon>Kangsaoukella</taxon>
    </lineage>
</organism>
<evidence type="ECO:0000313" key="3">
    <source>
        <dbReference type="Proteomes" id="UP000480350"/>
    </source>
</evidence>
<name>A0A7C9MW26_9RHOB</name>
<feature type="chain" id="PRO_5028883309" description="DUF4177 domain-containing protein" evidence="1">
    <location>
        <begin position="21"/>
        <end position="95"/>
    </location>
</feature>
<proteinExistence type="predicted"/>
<evidence type="ECO:0000256" key="1">
    <source>
        <dbReference type="SAM" id="SignalP"/>
    </source>
</evidence>
<protein>
    <recommendedName>
        <fullName evidence="4">DUF4177 domain-containing protein</fullName>
    </recommendedName>
</protein>
<dbReference type="AlphaFoldDB" id="A0A7C9MW26"/>
<dbReference type="RefSeq" id="WP_160764030.1">
    <property type="nucleotide sequence ID" value="NZ_WUPT01000002.1"/>
</dbReference>
<reference evidence="2 3" key="2">
    <citation type="submission" date="2020-03" db="EMBL/GenBank/DDBJ databases">
        <title>Kangsaoukella pontilimi gen. nov., sp. nov., a new member of the family Rhodobacteraceae isolated from a tidal mudflat.</title>
        <authorList>
            <person name="Kim I.S."/>
        </authorList>
    </citation>
    <scope>NUCLEOTIDE SEQUENCE [LARGE SCALE GENOMIC DNA]</scope>
    <source>
        <strain evidence="2 3">GH1-50</strain>
    </source>
</reference>